<accession>A0A845LWT9</accession>
<evidence type="ECO:0000259" key="1">
    <source>
        <dbReference type="SMART" id="SM00903"/>
    </source>
</evidence>
<name>A0A845LWT9_9RHOB</name>
<dbReference type="GO" id="GO:0016646">
    <property type="term" value="F:oxidoreductase activity, acting on the CH-NH group of donors, NAD or NADP as acceptor"/>
    <property type="evidence" value="ECO:0007669"/>
    <property type="project" value="UniProtKB-ARBA"/>
</dbReference>
<protein>
    <submittedName>
        <fullName evidence="2">Flavin reductase family protein</fullName>
    </submittedName>
</protein>
<keyword evidence="3" id="KW-1185">Reference proteome</keyword>
<dbReference type="Pfam" id="PF01613">
    <property type="entry name" value="Flavin_Reduct"/>
    <property type="match status" value="1"/>
</dbReference>
<dbReference type="EMBL" id="WTUX01000005">
    <property type="protein sequence ID" value="MZR11826.1"/>
    <property type="molecule type" value="Genomic_DNA"/>
</dbReference>
<dbReference type="SUPFAM" id="SSF50475">
    <property type="entry name" value="FMN-binding split barrel"/>
    <property type="match status" value="1"/>
</dbReference>
<organism evidence="2 3">
    <name type="scientific">Maritimibacter harenae</name>
    <dbReference type="NCBI Taxonomy" id="2606218"/>
    <lineage>
        <taxon>Bacteria</taxon>
        <taxon>Pseudomonadati</taxon>
        <taxon>Pseudomonadota</taxon>
        <taxon>Alphaproteobacteria</taxon>
        <taxon>Rhodobacterales</taxon>
        <taxon>Roseobacteraceae</taxon>
        <taxon>Maritimibacter</taxon>
    </lineage>
</organism>
<dbReference type="GO" id="GO:0010181">
    <property type="term" value="F:FMN binding"/>
    <property type="evidence" value="ECO:0007669"/>
    <property type="project" value="InterPro"/>
</dbReference>
<feature type="domain" description="Flavin reductase like" evidence="1">
    <location>
        <begin position="23"/>
        <end position="178"/>
    </location>
</feature>
<gene>
    <name evidence="2" type="ORF">GQE99_02200</name>
</gene>
<dbReference type="PANTHER" id="PTHR43812:SF2">
    <property type="entry name" value="FLAVIN REDUCTASE LIKE DOMAIN-CONTAINING PROTEIN"/>
    <property type="match status" value="1"/>
</dbReference>
<comment type="caution">
    <text evidence="2">The sequence shown here is derived from an EMBL/GenBank/DDBJ whole genome shotgun (WGS) entry which is preliminary data.</text>
</comment>
<dbReference type="SMART" id="SM00903">
    <property type="entry name" value="Flavin_Reduct"/>
    <property type="match status" value="1"/>
</dbReference>
<dbReference type="InterPro" id="IPR012349">
    <property type="entry name" value="Split_barrel_FMN-bd"/>
</dbReference>
<dbReference type="Gene3D" id="2.30.110.10">
    <property type="entry name" value="Electron Transport, Fmn-binding Protein, Chain A"/>
    <property type="match status" value="1"/>
</dbReference>
<sequence>MTRSPMFYRPEDGHGLPHNPFNAIVAPRPIGWISTRSSRGFDNLAPYSFFNAVAYTPPQVMFASTSGKSDRARGKDSLGNIDQTGVFCVNVVEEEAIHHMNASSASLAAGEDEFPHSEVTKAACNEIACSRVALAPASLECRLSQLIQLEGEDNFMVIGRVVGVHIRDDCLVDGKFDITRFGMVTRLGYRDYSVIREAFELTRPDD</sequence>
<evidence type="ECO:0000313" key="3">
    <source>
        <dbReference type="Proteomes" id="UP000467322"/>
    </source>
</evidence>
<dbReference type="AlphaFoldDB" id="A0A845LWT9"/>
<dbReference type="InterPro" id="IPR002563">
    <property type="entry name" value="Flavin_Rdtase-like_dom"/>
</dbReference>
<dbReference type="Proteomes" id="UP000467322">
    <property type="component" value="Unassembled WGS sequence"/>
</dbReference>
<evidence type="ECO:0000313" key="2">
    <source>
        <dbReference type="EMBL" id="MZR11826.1"/>
    </source>
</evidence>
<proteinExistence type="predicted"/>
<dbReference type="PANTHER" id="PTHR43812">
    <property type="entry name" value="BLR2425 PROTEIN"/>
    <property type="match status" value="1"/>
</dbReference>
<reference evidence="2 3" key="1">
    <citation type="submission" date="2019-12" db="EMBL/GenBank/DDBJ databases">
        <title>Maritimibacter sp. nov. sp. isolated from sea sand.</title>
        <authorList>
            <person name="Kim J."/>
            <person name="Jeong S.E."/>
            <person name="Jung H.S."/>
            <person name="Jeon C.O."/>
        </authorList>
    </citation>
    <scope>NUCLEOTIDE SEQUENCE [LARGE SCALE GENOMIC DNA]</scope>
    <source>
        <strain evidence="2 3">DP07</strain>
    </source>
</reference>